<keyword evidence="2 12" id="KW-0813">Transport</keyword>
<organism evidence="14 15">
    <name type="scientific">Mammaliicoccus stepanovicii</name>
    <dbReference type="NCBI Taxonomy" id="643214"/>
    <lineage>
        <taxon>Bacteria</taxon>
        <taxon>Bacillati</taxon>
        <taxon>Bacillota</taxon>
        <taxon>Bacilli</taxon>
        <taxon>Bacillales</taxon>
        <taxon>Staphylococcaceae</taxon>
        <taxon>Mammaliicoccus</taxon>
    </lineage>
</organism>
<proteinExistence type="inferred from homology"/>
<name>A0A239YCX3_9STAP</name>
<comment type="similarity">
    <text evidence="12">Belongs to the OXA1/ALB3/YidC family. Type 2 subfamily.</text>
</comment>
<accession>A0A239YCX3</accession>
<dbReference type="PROSITE" id="PS51257">
    <property type="entry name" value="PROKAR_LIPOPROTEIN"/>
    <property type="match status" value="1"/>
</dbReference>
<dbReference type="HAMAP" id="MF_01811">
    <property type="entry name" value="YidC_type2"/>
    <property type="match status" value="1"/>
</dbReference>
<keyword evidence="10 12" id="KW-0143">Chaperone</keyword>
<dbReference type="PANTHER" id="PTHR12428">
    <property type="entry name" value="OXA1"/>
    <property type="match status" value="1"/>
</dbReference>
<evidence type="ECO:0000256" key="6">
    <source>
        <dbReference type="ARBA" id="ARBA00022927"/>
    </source>
</evidence>
<keyword evidence="4 12" id="KW-0812">Transmembrane</keyword>
<dbReference type="InterPro" id="IPR047196">
    <property type="entry name" value="YidC_ALB_C"/>
</dbReference>
<dbReference type="PRINTS" id="PR00701">
    <property type="entry name" value="60KDINNERMP"/>
</dbReference>
<dbReference type="GO" id="GO:0005886">
    <property type="term" value="C:plasma membrane"/>
    <property type="evidence" value="ECO:0007669"/>
    <property type="project" value="UniProtKB-SubCell"/>
</dbReference>
<dbReference type="NCBIfam" id="TIGR03592">
    <property type="entry name" value="yidC_oxa1_cterm"/>
    <property type="match status" value="1"/>
</dbReference>
<evidence type="ECO:0000256" key="5">
    <source>
        <dbReference type="ARBA" id="ARBA00022729"/>
    </source>
</evidence>
<dbReference type="Pfam" id="PF02096">
    <property type="entry name" value="60KD_IMP"/>
    <property type="match status" value="1"/>
</dbReference>
<protein>
    <recommendedName>
        <fullName evidence="12">Membrane protein insertase YidC</fullName>
    </recommendedName>
    <alternativeName>
        <fullName evidence="12">Foldase YidC</fullName>
    </alternativeName>
    <alternativeName>
        <fullName evidence="12">Membrane integrase YidC</fullName>
    </alternativeName>
    <alternativeName>
        <fullName evidence="12">Membrane protein YidC</fullName>
    </alternativeName>
</protein>
<keyword evidence="8 12" id="KW-0472">Membrane</keyword>
<dbReference type="PANTHER" id="PTHR12428:SF65">
    <property type="entry name" value="CYTOCHROME C OXIDASE ASSEMBLY PROTEIN COX18, MITOCHONDRIAL"/>
    <property type="match status" value="1"/>
</dbReference>
<sequence>MKKLYSVLAFLSITLLLGGCAPNKDGVFHTTFVEPFIYLIKFFASFFDGSYGIGIIIVTLCVRLIVMPFMLRSFKSQKKMQFKMKQIKPEIDEINKKMKATKDEKERAKYSQELMALYKDNNVNPLNMGCLPMLIQMPILMALYFAISKNEALASHSFAWFNLGTPDIFMALIAGAMYLVQAYLSTKYLPEESPGQMKYMMYLSPIMIFIISMNAPAALPLYWGTSAIVLIIQQYISNKYFNYHEEELNVEPSN</sequence>
<dbReference type="GO" id="GO:0015031">
    <property type="term" value="P:protein transport"/>
    <property type="evidence" value="ECO:0007669"/>
    <property type="project" value="UniProtKB-KW"/>
</dbReference>
<feature type="transmembrane region" description="Helical" evidence="12">
    <location>
        <begin position="201"/>
        <end position="223"/>
    </location>
</feature>
<evidence type="ECO:0000313" key="14">
    <source>
        <dbReference type="EMBL" id="SNV56263.1"/>
    </source>
</evidence>
<feature type="transmembrane region" description="Helical" evidence="12">
    <location>
        <begin position="126"/>
        <end position="147"/>
    </location>
</feature>
<evidence type="ECO:0000256" key="2">
    <source>
        <dbReference type="ARBA" id="ARBA00022448"/>
    </source>
</evidence>
<evidence type="ECO:0000256" key="1">
    <source>
        <dbReference type="ARBA" id="ARBA00004651"/>
    </source>
</evidence>
<evidence type="ECO:0000256" key="12">
    <source>
        <dbReference type="HAMAP-Rule" id="MF_01811"/>
    </source>
</evidence>
<feature type="transmembrane region" description="Helical" evidence="12">
    <location>
        <begin position="51"/>
        <end position="71"/>
    </location>
</feature>
<keyword evidence="6 12" id="KW-0653">Protein transport</keyword>
<evidence type="ECO:0000256" key="7">
    <source>
        <dbReference type="ARBA" id="ARBA00022989"/>
    </source>
</evidence>
<dbReference type="InterPro" id="IPR023060">
    <property type="entry name" value="YidC/YidC1/YidC2_Firmicutes"/>
</dbReference>
<dbReference type="KEGG" id="sste:SAMEA4384403_0229"/>
<keyword evidence="15" id="KW-1185">Reference proteome</keyword>
<evidence type="ECO:0000313" key="15">
    <source>
        <dbReference type="Proteomes" id="UP000242084"/>
    </source>
</evidence>
<keyword evidence="7 12" id="KW-1133">Transmembrane helix</keyword>
<keyword evidence="11 12" id="KW-0449">Lipoprotein</keyword>
<feature type="transmembrane region" description="Helical" evidence="12">
    <location>
        <begin position="159"/>
        <end position="180"/>
    </location>
</feature>
<comment type="subcellular location">
    <subcellularLocation>
        <location evidence="1 12">Cell membrane</location>
        <topology evidence="1 12">Multi-pass membrane protein</topology>
    </subcellularLocation>
</comment>
<dbReference type="InterPro" id="IPR028055">
    <property type="entry name" value="YidC/Oxa/ALB_C"/>
</dbReference>
<dbReference type="AlphaFoldDB" id="A0A239YCX3"/>
<dbReference type="OrthoDB" id="9780552at2"/>
<reference evidence="14 15" key="1">
    <citation type="submission" date="2017-06" db="EMBL/GenBank/DDBJ databases">
        <authorList>
            <consortium name="Pathogen Informatics"/>
        </authorList>
    </citation>
    <scope>NUCLEOTIDE SEQUENCE [LARGE SCALE GENOMIC DNA]</scope>
    <source>
        <strain evidence="14 15">NCTC13839</strain>
    </source>
</reference>
<dbReference type="InterPro" id="IPR001708">
    <property type="entry name" value="YidC/ALB3/OXA1/COX18"/>
</dbReference>
<evidence type="ECO:0000256" key="10">
    <source>
        <dbReference type="ARBA" id="ARBA00023186"/>
    </source>
</evidence>
<dbReference type="GO" id="GO:0051205">
    <property type="term" value="P:protein insertion into membrane"/>
    <property type="evidence" value="ECO:0007669"/>
    <property type="project" value="TreeGrafter"/>
</dbReference>
<keyword evidence="9" id="KW-0564">Palmitate</keyword>
<dbReference type="EMBL" id="LT906462">
    <property type="protein sequence ID" value="SNV56263.1"/>
    <property type="molecule type" value="Genomic_DNA"/>
</dbReference>
<dbReference type="GO" id="GO:0032977">
    <property type="term" value="F:membrane insertase activity"/>
    <property type="evidence" value="ECO:0007669"/>
    <property type="project" value="InterPro"/>
</dbReference>
<feature type="domain" description="Membrane insertase YidC/Oxa/ALB C-terminal" evidence="13">
    <location>
        <begin position="51"/>
        <end position="239"/>
    </location>
</feature>
<evidence type="ECO:0000256" key="9">
    <source>
        <dbReference type="ARBA" id="ARBA00023139"/>
    </source>
</evidence>
<evidence type="ECO:0000256" key="8">
    <source>
        <dbReference type="ARBA" id="ARBA00023136"/>
    </source>
</evidence>
<dbReference type="Proteomes" id="UP000242084">
    <property type="component" value="Chromosome 1"/>
</dbReference>
<dbReference type="CDD" id="cd20070">
    <property type="entry name" value="5TM_YidC_Alb3"/>
    <property type="match status" value="1"/>
</dbReference>
<gene>
    <name evidence="14" type="primary">misCB</name>
    <name evidence="12" type="synonym">yidC</name>
    <name evidence="14" type="ORF">SAMEA4384403_00229</name>
</gene>
<evidence type="ECO:0000256" key="11">
    <source>
        <dbReference type="ARBA" id="ARBA00023288"/>
    </source>
</evidence>
<evidence type="ECO:0000259" key="13">
    <source>
        <dbReference type="Pfam" id="PF02096"/>
    </source>
</evidence>
<comment type="function">
    <text evidence="12">Required for the insertion and/or proper folding and/or complex formation of integral membrane proteins into the membrane. Involved in integration of membrane proteins that insert both dependently and independently of the Sec translocase complex, as well as at least some lipoproteins.</text>
</comment>
<dbReference type="RefSeq" id="WP_095085564.1">
    <property type="nucleotide sequence ID" value="NZ_BMDM01000007.1"/>
</dbReference>
<keyword evidence="5 12" id="KW-0732">Signal</keyword>
<keyword evidence="3 12" id="KW-1003">Cell membrane</keyword>
<evidence type="ECO:0000256" key="4">
    <source>
        <dbReference type="ARBA" id="ARBA00022692"/>
    </source>
</evidence>
<evidence type="ECO:0000256" key="3">
    <source>
        <dbReference type="ARBA" id="ARBA00022475"/>
    </source>
</evidence>